<reference evidence="2" key="1">
    <citation type="submission" date="2021-01" db="EMBL/GenBank/DDBJ databases">
        <authorList>
            <person name="Corre E."/>
            <person name="Pelletier E."/>
            <person name="Niang G."/>
            <person name="Scheremetjew M."/>
            <person name="Finn R."/>
            <person name="Kale V."/>
            <person name="Holt S."/>
            <person name="Cochrane G."/>
            <person name="Meng A."/>
            <person name="Brown T."/>
            <person name="Cohen L."/>
        </authorList>
    </citation>
    <scope>NUCLEOTIDE SEQUENCE</scope>
    <source>
        <strain evidence="2">CCMP3105</strain>
    </source>
</reference>
<feature type="region of interest" description="Disordered" evidence="1">
    <location>
        <begin position="47"/>
        <end position="93"/>
    </location>
</feature>
<dbReference type="AlphaFoldDB" id="A0A6T1J9E9"/>
<evidence type="ECO:0000313" key="3">
    <source>
        <dbReference type="EMBL" id="CAE4639796.1"/>
    </source>
</evidence>
<evidence type="ECO:0000256" key="1">
    <source>
        <dbReference type="SAM" id="MobiDB-lite"/>
    </source>
</evidence>
<name>A0A6T1J9E9_9DINO</name>
<protein>
    <submittedName>
        <fullName evidence="2">Uncharacterized protein</fullName>
    </submittedName>
</protein>
<gene>
    <name evidence="2" type="ORF">AMON00008_LOCUS47468</name>
    <name evidence="3" type="ORF">AMON00008_LOCUS47471</name>
</gene>
<dbReference type="EMBL" id="HBNR01067163">
    <property type="protein sequence ID" value="CAE4639796.1"/>
    <property type="molecule type" value="Transcribed_RNA"/>
</dbReference>
<organism evidence="2">
    <name type="scientific">Alexandrium monilatum</name>
    <dbReference type="NCBI Taxonomy" id="311494"/>
    <lineage>
        <taxon>Eukaryota</taxon>
        <taxon>Sar</taxon>
        <taxon>Alveolata</taxon>
        <taxon>Dinophyceae</taxon>
        <taxon>Gonyaulacales</taxon>
        <taxon>Pyrocystaceae</taxon>
        <taxon>Alexandrium</taxon>
    </lineage>
</organism>
<dbReference type="EMBL" id="HBNR01067160">
    <property type="protein sequence ID" value="CAE4639791.1"/>
    <property type="molecule type" value="Transcribed_RNA"/>
</dbReference>
<sequence length="135" mass="14275">MAQAILAQARGLPTPVTYCLLLDFPQLETGAPSTMSAGADLSSYDRAARKSPPLGWSASKSQSYFKDGREGTQGLKNLPERAGPQGGGGSSGPALPFRIIETQLFPKGVGSRAVFTMNRARKEETVKADAVMFLA</sequence>
<accession>A0A6T1J9E9</accession>
<proteinExistence type="predicted"/>
<evidence type="ECO:0000313" key="2">
    <source>
        <dbReference type="EMBL" id="CAE4639791.1"/>
    </source>
</evidence>